<evidence type="ECO:0000313" key="2">
    <source>
        <dbReference type="EMBL" id="SIP93937.1"/>
    </source>
</evidence>
<protein>
    <recommendedName>
        <fullName evidence="4">DUF1302 domain-containing protein</fullName>
    </recommendedName>
</protein>
<proteinExistence type="predicted"/>
<feature type="signal peptide" evidence="1">
    <location>
        <begin position="1"/>
        <end position="30"/>
    </location>
</feature>
<evidence type="ECO:0008006" key="4">
    <source>
        <dbReference type="Google" id="ProtNLM"/>
    </source>
</evidence>
<accession>A0A1N6NPJ3</accession>
<dbReference type="Proteomes" id="UP000185841">
    <property type="component" value="Unassembled WGS sequence"/>
</dbReference>
<name>A0A1N6NPJ3_AQUAC</name>
<evidence type="ECO:0000313" key="3">
    <source>
        <dbReference type="Proteomes" id="UP000185841"/>
    </source>
</evidence>
<dbReference type="EMBL" id="FTMP01000001">
    <property type="protein sequence ID" value="SIP93937.1"/>
    <property type="molecule type" value="Genomic_DNA"/>
</dbReference>
<reference evidence="2 3" key="1">
    <citation type="submission" date="2017-01" db="EMBL/GenBank/DDBJ databases">
        <authorList>
            <person name="Mah S.A."/>
            <person name="Swanson W.J."/>
            <person name="Moy G.W."/>
            <person name="Vacquier V.D."/>
        </authorList>
    </citation>
    <scope>NUCLEOTIDE SEQUENCE [LARGE SCALE GENOMIC DNA]</scope>
    <source>
        <strain evidence="2 3">RU36E</strain>
    </source>
</reference>
<gene>
    <name evidence="2" type="ORF">SAMN05878282_101449</name>
</gene>
<organism evidence="2 3">
    <name type="scientific">Aquipseudomonas alcaligenes</name>
    <name type="common">Pseudomonas alcaligenes</name>
    <dbReference type="NCBI Taxonomy" id="43263"/>
    <lineage>
        <taxon>Bacteria</taxon>
        <taxon>Pseudomonadati</taxon>
        <taxon>Pseudomonadota</taxon>
        <taxon>Gammaproteobacteria</taxon>
        <taxon>Pseudomonadales</taxon>
        <taxon>Pseudomonadaceae</taxon>
        <taxon>Aquipseudomonas</taxon>
    </lineage>
</organism>
<evidence type="ECO:0000256" key="1">
    <source>
        <dbReference type="SAM" id="SignalP"/>
    </source>
</evidence>
<dbReference type="InterPro" id="IPR010727">
    <property type="entry name" value="DUF1302"/>
</dbReference>
<dbReference type="Pfam" id="PF06980">
    <property type="entry name" value="DUF1302"/>
    <property type="match status" value="1"/>
</dbReference>
<dbReference type="RefSeq" id="WP_076423732.1">
    <property type="nucleotide sequence ID" value="NZ_FTMP01000001.1"/>
</dbReference>
<feature type="chain" id="PRO_5012929870" description="DUF1302 domain-containing protein" evidence="1">
    <location>
        <begin position="31"/>
        <end position="604"/>
    </location>
</feature>
<dbReference type="AlphaFoldDB" id="A0A1N6NPJ3"/>
<keyword evidence="1" id="KW-0732">Signal</keyword>
<sequence>MTSTTKIFTPRRLTLALLLATGAGSLPAMAFTFGGEGERVWGSFDSTLSYGLSQRLQSRDCSIIGNDSGGCNPGVDNELSRYYNLASGTGYANVDNNYSNADDGDLNYNKHDVFSHVLKGIHELSLKFDDDWSALGRVSWLKDFKMDNTRDVSLDEDARDAATQRIDLLDLWVAKGFEVGNMPAKIKVGNQVISWGEEIFFSGGINQINAFNLTKFNTPGTQVKEVFIPAQMVSFNIGLTESLSLESYYQLKWREYELNAAGTYFSSADVVGEGNRPIYLSTSVIEGVRGAGFCSLVTPTGNCGSPRVSGLTDAQMVALGLAIPYAGKDRPSDGGQYGIALRWMADSIDTEFGLFYQRYHEKTPFVGYSGDRAGNVTDYFLSYGEDRDLYGLSMNTMLGPVAVGAELSYRPEDSVSVDPTVSFGSIMGGSFDENSVYDVGRHPGYVTEKKWQFDVNATYSFSASDPLGFIPETLGADDAVLIGEILSVRYPGLETDGSVPYLLTDYSLPDRAAWAYIVEFAMNYQDAFGTGATLTPQLDFSHEVEGTSPNGMQVEGRKSLTASLFLNYQSRWKGGLQWVNYWGGGSLAGLKDRDFVSASLSYSF</sequence>